<reference evidence="3" key="1">
    <citation type="journal article" date="2019" name="Int. J. Syst. Evol. Microbiol.">
        <title>The Global Catalogue of Microorganisms (GCM) 10K type strain sequencing project: providing services to taxonomists for standard genome sequencing and annotation.</title>
        <authorList>
            <consortium name="The Broad Institute Genomics Platform"/>
            <consortium name="The Broad Institute Genome Sequencing Center for Infectious Disease"/>
            <person name="Wu L."/>
            <person name="Ma J."/>
        </authorList>
    </citation>
    <scope>NUCLEOTIDE SEQUENCE [LARGE SCALE GENOMIC DNA]</scope>
    <source>
        <strain evidence="3">JCM 14549</strain>
    </source>
</reference>
<keyword evidence="3" id="KW-1185">Reference proteome</keyword>
<dbReference type="PANTHER" id="PTHR42928:SF3">
    <property type="entry name" value="UPF0065 PROTEIN YFLP"/>
    <property type="match status" value="1"/>
</dbReference>
<dbReference type="Gene3D" id="3.40.190.10">
    <property type="entry name" value="Periplasmic binding protein-like II"/>
    <property type="match status" value="1"/>
</dbReference>
<dbReference type="InterPro" id="IPR005064">
    <property type="entry name" value="BUG"/>
</dbReference>
<dbReference type="PANTHER" id="PTHR42928">
    <property type="entry name" value="TRICARBOXYLATE-BINDING PROTEIN"/>
    <property type="match status" value="1"/>
</dbReference>
<dbReference type="PROSITE" id="PS51257">
    <property type="entry name" value="PROKAR_LIPOPROTEIN"/>
    <property type="match status" value="1"/>
</dbReference>
<comment type="similarity">
    <text evidence="1">Belongs to the UPF0065 (bug) family.</text>
</comment>
<dbReference type="SUPFAM" id="SSF53850">
    <property type="entry name" value="Periplasmic binding protein-like II"/>
    <property type="match status" value="1"/>
</dbReference>
<dbReference type="InterPro" id="IPR042100">
    <property type="entry name" value="Bug_dom1"/>
</dbReference>
<evidence type="ECO:0000313" key="3">
    <source>
        <dbReference type="Proteomes" id="UP001403094"/>
    </source>
</evidence>
<comment type="caution">
    <text evidence="2">The sequence shown here is derived from an EMBL/GenBank/DDBJ whole genome shotgun (WGS) entry which is preliminary data.</text>
</comment>
<dbReference type="EMBL" id="BAAANQ010000001">
    <property type="protein sequence ID" value="GAA2041091.1"/>
    <property type="molecule type" value="Genomic_DNA"/>
</dbReference>
<dbReference type="RefSeq" id="WP_346069344.1">
    <property type="nucleotide sequence ID" value="NZ_BAAANQ010000001.1"/>
</dbReference>
<gene>
    <name evidence="2" type="ORF">GCM10009757_03260</name>
</gene>
<proteinExistence type="inferred from homology"/>
<accession>A0ABP5G6L7</accession>
<evidence type="ECO:0000313" key="2">
    <source>
        <dbReference type="EMBL" id="GAA2041091.1"/>
    </source>
</evidence>
<dbReference type="InterPro" id="IPR006311">
    <property type="entry name" value="TAT_signal"/>
</dbReference>
<dbReference type="Proteomes" id="UP001403094">
    <property type="component" value="Unassembled WGS sequence"/>
</dbReference>
<dbReference type="PIRSF" id="PIRSF017082">
    <property type="entry name" value="YflP"/>
    <property type="match status" value="1"/>
</dbReference>
<sequence>MSTSRRTLLTGGVGALGGLLLGTAGCAASGPVPHHELRLMVPNTPGGGYDYTARTLAVTLSDTELVDAVEVFNLTGGSGTVALTRLVHEAGNGRLLLQMGLGLVGSVNTHAELNPTRIADATPVARLMDEAEAVIVAPDSPYRSLAALTAAWRDGGLRAGTGSRPGGPDHLALMLTAEAAGIAPDEVRYSVYDGGGGLLAALLSHDVDFVMSGVSEYRHAIATGELRVLAVTGEQRLAGIDAPTLRESGFDLAVTNWRGLLAPPGLAERDLAETTAVLDALHATTQWRRALRDNGWSDAYLTGDAFGRFLAAEDQRVGRLLRTFPAGTGAGAGAEAGSGTGAGADQD</sequence>
<dbReference type="Pfam" id="PF03401">
    <property type="entry name" value="TctC"/>
    <property type="match status" value="1"/>
</dbReference>
<evidence type="ECO:0000256" key="1">
    <source>
        <dbReference type="ARBA" id="ARBA00006987"/>
    </source>
</evidence>
<dbReference type="Gene3D" id="3.40.190.150">
    <property type="entry name" value="Bordetella uptake gene, domain 1"/>
    <property type="match status" value="1"/>
</dbReference>
<dbReference type="PROSITE" id="PS51318">
    <property type="entry name" value="TAT"/>
    <property type="match status" value="1"/>
</dbReference>
<name>A0ABP5G6L7_9ACTN</name>
<dbReference type="CDD" id="cd07012">
    <property type="entry name" value="PBP2_Bug_TTT"/>
    <property type="match status" value="1"/>
</dbReference>
<organism evidence="2 3">
    <name type="scientific">Streptomyces cheonanensis</name>
    <dbReference type="NCBI Taxonomy" id="312720"/>
    <lineage>
        <taxon>Bacteria</taxon>
        <taxon>Bacillati</taxon>
        <taxon>Actinomycetota</taxon>
        <taxon>Actinomycetes</taxon>
        <taxon>Kitasatosporales</taxon>
        <taxon>Streptomycetaceae</taxon>
        <taxon>Streptomyces</taxon>
    </lineage>
</organism>
<protein>
    <submittedName>
        <fullName evidence="2">Tripartite tricarboxylate transporter substrate binding protein</fullName>
    </submittedName>
</protein>